<evidence type="ECO:0000256" key="2">
    <source>
        <dbReference type="ARBA" id="ARBA00022517"/>
    </source>
</evidence>
<dbReference type="CDD" id="cd09865">
    <property type="entry name" value="PIN_ScUtp23p-like"/>
    <property type="match status" value="1"/>
</dbReference>
<dbReference type="Gene3D" id="3.40.50.1010">
    <property type="entry name" value="5'-nuclease"/>
    <property type="match status" value="1"/>
</dbReference>
<evidence type="ECO:0000256" key="5">
    <source>
        <dbReference type="ARBA" id="ARBA00037300"/>
    </source>
</evidence>
<keyword evidence="4" id="KW-0539">Nucleus</keyword>
<dbReference type="Proteomes" id="UP001497383">
    <property type="component" value="Chromosome 1"/>
</dbReference>
<comment type="similarity">
    <text evidence="6">Belongs to the UTP23/FCF1 family. UTP23 subfamily.</text>
</comment>
<evidence type="ECO:0000313" key="10">
    <source>
        <dbReference type="Proteomes" id="UP001497383"/>
    </source>
</evidence>
<dbReference type="PANTHER" id="PTHR12416">
    <property type="entry name" value="RRNA-PROCESSING PROTEIN UTP23 HOMOLOG"/>
    <property type="match status" value="1"/>
</dbReference>
<dbReference type="EMBL" id="OZ022405">
    <property type="protein sequence ID" value="CAK9436455.1"/>
    <property type="molecule type" value="Genomic_DNA"/>
</dbReference>
<dbReference type="InterPro" id="IPR057776">
    <property type="entry name" value="UTP23_sensor"/>
</dbReference>
<dbReference type="GeneID" id="92206209"/>
<dbReference type="RefSeq" id="XP_066827951.1">
    <property type="nucleotide sequence ID" value="XM_066970855.1"/>
</dbReference>
<keyword evidence="3" id="KW-0698">rRNA processing</keyword>
<proteinExistence type="inferred from homology"/>
<feature type="region of interest" description="Disordered" evidence="7">
    <location>
        <begin position="171"/>
        <end position="277"/>
    </location>
</feature>
<sequence>MRQKRAKSYKKQMQTYNTAFKFREPHQVIIDSSLLSTTQAQSYDTLKGLSRTLQTSETLKPMITQCCIEQLYTTKNQTLIDIAKSFERRKCNHRTAIAPSDCIHSIVDIKGVNKHRYIVATQDAELRKRLRRVPGVPLIYMNRSVMVMEPLSDASRAFSQAWEESKLTGGLNDLSAGIKRKEEDGEDKKKEEVGDGEASGRKKRKGPKGPNPLSVKKKKKVDAGDDARDDAREKKPTRRKRRGNKSGERKSDGNGDGDGDAQVETEDSNLNADASDK</sequence>
<gene>
    <name evidence="9" type="ORF">LODBEIA_P10130</name>
</gene>
<dbReference type="Pfam" id="PF24779">
    <property type="entry name" value="UTP23_sensor"/>
    <property type="match status" value="1"/>
</dbReference>
<dbReference type="InterPro" id="IPR006984">
    <property type="entry name" value="Fcf1/UTP23"/>
</dbReference>
<comment type="function">
    <text evidence="5">Involved in rRNA-processing and ribosome biogenesis.</text>
</comment>
<feature type="compositionally biased region" description="Basic and acidic residues" evidence="7">
    <location>
        <begin position="221"/>
        <end position="234"/>
    </location>
</feature>
<evidence type="ECO:0000256" key="6">
    <source>
        <dbReference type="ARBA" id="ARBA00038503"/>
    </source>
</evidence>
<keyword evidence="10" id="KW-1185">Reference proteome</keyword>
<evidence type="ECO:0000256" key="3">
    <source>
        <dbReference type="ARBA" id="ARBA00022552"/>
    </source>
</evidence>
<feature type="compositionally biased region" description="Polar residues" evidence="7">
    <location>
        <begin position="268"/>
        <end position="277"/>
    </location>
</feature>
<feature type="compositionally biased region" description="Basic and acidic residues" evidence="7">
    <location>
        <begin position="179"/>
        <end position="193"/>
    </location>
</feature>
<name>A0ABP0ZF54_9ASCO</name>
<feature type="domain" description="UTP23 sensor motif region" evidence="8">
    <location>
        <begin position="201"/>
        <end position="220"/>
    </location>
</feature>
<accession>A0ABP0ZF54</accession>
<keyword evidence="2" id="KW-0690">Ribosome biogenesis</keyword>
<dbReference type="Pfam" id="PF04900">
    <property type="entry name" value="Fcf1"/>
    <property type="match status" value="1"/>
</dbReference>
<reference evidence="9 10" key="1">
    <citation type="submission" date="2024-03" db="EMBL/GenBank/DDBJ databases">
        <authorList>
            <person name="Brejova B."/>
        </authorList>
    </citation>
    <scope>NUCLEOTIDE SEQUENCE [LARGE SCALE GENOMIC DNA]</scope>
    <source>
        <strain evidence="9 10">CBS 14171</strain>
    </source>
</reference>
<organism evidence="9 10">
    <name type="scientific">Lodderomyces beijingensis</name>
    <dbReference type="NCBI Taxonomy" id="1775926"/>
    <lineage>
        <taxon>Eukaryota</taxon>
        <taxon>Fungi</taxon>
        <taxon>Dikarya</taxon>
        <taxon>Ascomycota</taxon>
        <taxon>Saccharomycotina</taxon>
        <taxon>Pichiomycetes</taxon>
        <taxon>Debaryomycetaceae</taxon>
        <taxon>Candida/Lodderomyces clade</taxon>
        <taxon>Lodderomyces</taxon>
    </lineage>
</organism>
<evidence type="ECO:0000259" key="8">
    <source>
        <dbReference type="Pfam" id="PF24779"/>
    </source>
</evidence>
<feature type="compositionally biased region" description="Basic residues" evidence="7">
    <location>
        <begin position="235"/>
        <end position="244"/>
    </location>
</feature>
<evidence type="ECO:0000313" key="9">
    <source>
        <dbReference type="EMBL" id="CAK9436455.1"/>
    </source>
</evidence>
<protein>
    <recommendedName>
        <fullName evidence="8">UTP23 sensor motif region domain-containing protein</fullName>
    </recommendedName>
</protein>
<evidence type="ECO:0000256" key="7">
    <source>
        <dbReference type="SAM" id="MobiDB-lite"/>
    </source>
</evidence>
<feature type="compositionally biased region" description="Acidic residues" evidence="7">
    <location>
        <begin position="255"/>
        <end position="267"/>
    </location>
</feature>
<evidence type="ECO:0000256" key="4">
    <source>
        <dbReference type="ARBA" id="ARBA00023242"/>
    </source>
</evidence>
<comment type="subcellular location">
    <subcellularLocation>
        <location evidence="1">Nucleus</location>
        <location evidence="1">Nucleolus</location>
    </subcellularLocation>
</comment>
<dbReference type="SUPFAM" id="SSF88723">
    <property type="entry name" value="PIN domain-like"/>
    <property type="match status" value="1"/>
</dbReference>
<evidence type="ECO:0000256" key="1">
    <source>
        <dbReference type="ARBA" id="ARBA00004604"/>
    </source>
</evidence>
<dbReference type="InterPro" id="IPR029060">
    <property type="entry name" value="PIN-like_dom_sf"/>
</dbReference>